<feature type="domain" description="HTH araC/xylS-type" evidence="5">
    <location>
        <begin position="276"/>
        <end position="380"/>
    </location>
</feature>
<dbReference type="GO" id="GO:0043565">
    <property type="term" value="F:sequence-specific DNA binding"/>
    <property type="evidence" value="ECO:0007669"/>
    <property type="project" value="InterPro"/>
</dbReference>
<dbReference type="InterPro" id="IPR018060">
    <property type="entry name" value="HTH_AraC"/>
</dbReference>
<dbReference type="SMART" id="SM00342">
    <property type="entry name" value="HTH_ARAC"/>
    <property type="match status" value="1"/>
</dbReference>
<evidence type="ECO:0000256" key="4">
    <source>
        <dbReference type="SAM" id="Phobius"/>
    </source>
</evidence>
<dbReference type="PROSITE" id="PS00041">
    <property type="entry name" value="HTH_ARAC_FAMILY_1"/>
    <property type="match status" value="1"/>
</dbReference>
<feature type="transmembrane region" description="Helical" evidence="4">
    <location>
        <begin position="228"/>
        <end position="247"/>
    </location>
</feature>
<proteinExistence type="predicted"/>
<feature type="transmembrane region" description="Helical" evidence="4">
    <location>
        <begin position="20"/>
        <end position="40"/>
    </location>
</feature>
<reference evidence="7" key="1">
    <citation type="submission" date="2016-10" db="EMBL/GenBank/DDBJ databases">
        <authorList>
            <person name="Varghese N."/>
            <person name="Submissions S."/>
        </authorList>
    </citation>
    <scope>NUCLEOTIDE SEQUENCE [LARGE SCALE GENOMIC DNA]</scope>
    <source>
        <strain evidence="7">Gh-48</strain>
    </source>
</reference>
<gene>
    <name evidence="6" type="ORF">SAMN05192574_101610</name>
</gene>
<sequence length="586" mass="67272">MEWPLKQHFNLTTYSLHITLYDVAFLAAIFTGLTFSLLLWFTKNINFIANRFLAIAVLIIVLWMAWVLGNSIGLDVYVPHWSRLPFRFSLALGPFIYFYVLKITQPGYKLRLTDLLHFIPLLLQQCILAWGIGDNISVATYYTPIFRQLGLILNMAAFISVLTYLYISFRLIESYYQQLKFNNVNDRYRNQMRWLSRLIRAFGLLWLLWLPYTATDYFYFHYQLGMQAYYPLYLLLAGMMIWIAATAHSKPGSSVMVQASPVFKTPVSAELRQKGAWLRKVIEANRYYEDAELNLTSLAEKLGLTVHELSRIINVALKKNFNDFINEYRVAEVICKMLDPAFAHITLLGIALESGFNSKSSFNRIFKQLTGKSPAEYKNEPQKEFPSYNLRRHAQFARVISKHETTTKWSSPKLNRSYMFKNYFKIAWRNITRHQSYSAINVAGLAVGIAACLLIFVVVQYELSFDTYQPGYKSTYRIVTKKEREGNIRYSAGISTPAVDAFRLYYPQAVVAGINAIYGSQIVAQANGSPAGDKKFVENTGIMFAEPQLFDIFSATWLAGSASALRDPDMVVIDKSSAIKYFGNWQ</sequence>
<dbReference type="InterPro" id="IPR009057">
    <property type="entry name" value="Homeodomain-like_sf"/>
</dbReference>
<feature type="transmembrane region" description="Helical" evidence="4">
    <location>
        <begin position="145"/>
        <end position="167"/>
    </location>
</feature>
<name>A0A1H8APV4_9SPHI</name>
<evidence type="ECO:0000256" key="3">
    <source>
        <dbReference type="ARBA" id="ARBA00023163"/>
    </source>
</evidence>
<dbReference type="PANTHER" id="PTHR43280:SF29">
    <property type="entry name" value="ARAC-FAMILY TRANSCRIPTIONAL REGULATOR"/>
    <property type="match status" value="1"/>
</dbReference>
<dbReference type="PANTHER" id="PTHR43280">
    <property type="entry name" value="ARAC-FAMILY TRANSCRIPTIONAL REGULATOR"/>
    <property type="match status" value="1"/>
</dbReference>
<keyword evidence="3" id="KW-0804">Transcription</keyword>
<organism evidence="6 7">
    <name type="scientific">Mucilaginibacter gossypiicola</name>
    <dbReference type="NCBI Taxonomy" id="551995"/>
    <lineage>
        <taxon>Bacteria</taxon>
        <taxon>Pseudomonadati</taxon>
        <taxon>Bacteroidota</taxon>
        <taxon>Sphingobacteriia</taxon>
        <taxon>Sphingobacteriales</taxon>
        <taxon>Sphingobacteriaceae</taxon>
        <taxon>Mucilaginibacter</taxon>
    </lineage>
</organism>
<dbReference type="InterPro" id="IPR018062">
    <property type="entry name" value="HTH_AraC-typ_CS"/>
</dbReference>
<keyword evidence="4" id="KW-0812">Transmembrane</keyword>
<keyword evidence="4" id="KW-0472">Membrane</keyword>
<keyword evidence="4" id="KW-1133">Transmembrane helix</keyword>
<keyword evidence="2 6" id="KW-0238">DNA-binding</keyword>
<dbReference type="AlphaFoldDB" id="A0A1H8APV4"/>
<evidence type="ECO:0000256" key="1">
    <source>
        <dbReference type="ARBA" id="ARBA00023015"/>
    </source>
</evidence>
<dbReference type="PROSITE" id="PS01124">
    <property type="entry name" value="HTH_ARAC_FAMILY_2"/>
    <property type="match status" value="1"/>
</dbReference>
<dbReference type="Proteomes" id="UP000198942">
    <property type="component" value="Unassembled WGS sequence"/>
</dbReference>
<evidence type="ECO:0000313" key="7">
    <source>
        <dbReference type="Proteomes" id="UP000198942"/>
    </source>
</evidence>
<dbReference type="Gene3D" id="1.10.10.60">
    <property type="entry name" value="Homeodomain-like"/>
    <property type="match status" value="2"/>
</dbReference>
<dbReference type="SUPFAM" id="SSF46689">
    <property type="entry name" value="Homeodomain-like"/>
    <property type="match status" value="1"/>
</dbReference>
<dbReference type="EMBL" id="FOCL01000001">
    <property type="protein sequence ID" value="SEM72603.1"/>
    <property type="molecule type" value="Genomic_DNA"/>
</dbReference>
<dbReference type="GO" id="GO:0003700">
    <property type="term" value="F:DNA-binding transcription factor activity"/>
    <property type="evidence" value="ECO:0007669"/>
    <property type="project" value="InterPro"/>
</dbReference>
<keyword evidence="1" id="KW-0805">Transcription regulation</keyword>
<dbReference type="InterPro" id="IPR025857">
    <property type="entry name" value="MacB_PCD"/>
</dbReference>
<protein>
    <submittedName>
        <fullName evidence="6">AraC-type DNA-binding protein</fullName>
    </submittedName>
</protein>
<evidence type="ECO:0000259" key="5">
    <source>
        <dbReference type="PROSITE" id="PS01124"/>
    </source>
</evidence>
<feature type="transmembrane region" description="Helical" evidence="4">
    <location>
        <begin position="115"/>
        <end position="133"/>
    </location>
</feature>
<evidence type="ECO:0000313" key="6">
    <source>
        <dbReference type="EMBL" id="SEM72603.1"/>
    </source>
</evidence>
<keyword evidence="7" id="KW-1185">Reference proteome</keyword>
<feature type="transmembrane region" description="Helical" evidence="4">
    <location>
        <begin position="84"/>
        <end position="103"/>
    </location>
</feature>
<dbReference type="Pfam" id="PF12833">
    <property type="entry name" value="HTH_18"/>
    <property type="match status" value="1"/>
</dbReference>
<dbReference type="STRING" id="551995.SAMN05192574_101610"/>
<accession>A0A1H8APV4</accession>
<dbReference type="Pfam" id="PF12704">
    <property type="entry name" value="MacB_PCD"/>
    <property type="match status" value="1"/>
</dbReference>
<feature type="transmembrane region" description="Helical" evidence="4">
    <location>
        <begin position="52"/>
        <end position="72"/>
    </location>
</feature>
<evidence type="ECO:0000256" key="2">
    <source>
        <dbReference type="ARBA" id="ARBA00023125"/>
    </source>
</evidence>
<feature type="transmembrane region" description="Helical" evidence="4">
    <location>
        <begin position="439"/>
        <end position="459"/>
    </location>
</feature>
<feature type="transmembrane region" description="Helical" evidence="4">
    <location>
        <begin position="198"/>
        <end position="222"/>
    </location>
</feature>